<dbReference type="InterPro" id="IPR052235">
    <property type="entry name" value="Nephronectin_domain"/>
</dbReference>
<feature type="compositionally biased region" description="Basic and acidic residues" evidence="5">
    <location>
        <begin position="84"/>
        <end position="104"/>
    </location>
</feature>
<evidence type="ECO:0000256" key="3">
    <source>
        <dbReference type="ARBA" id="ARBA00022737"/>
    </source>
</evidence>
<feature type="domain" description="EGF-like" evidence="6">
    <location>
        <begin position="9"/>
        <end position="24"/>
    </location>
</feature>
<dbReference type="InterPro" id="IPR000742">
    <property type="entry name" value="EGF"/>
</dbReference>
<proteinExistence type="predicted"/>
<keyword evidence="4" id="KW-1015">Disulfide bond</keyword>
<keyword evidence="3" id="KW-0677">Repeat</keyword>
<comment type="caution">
    <text evidence="7">The sequence shown here is derived from an EMBL/GenBank/DDBJ whole genome shotgun (WGS) entry which is preliminary data.</text>
</comment>
<accession>A0AA88IWM9</accession>
<protein>
    <recommendedName>
        <fullName evidence="6">EGF-like domain-containing protein</fullName>
    </recommendedName>
</protein>
<dbReference type="SUPFAM" id="SSF57184">
    <property type="entry name" value="Growth factor receptor domain"/>
    <property type="match status" value="1"/>
</dbReference>
<organism evidence="7 8">
    <name type="scientific">Channa striata</name>
    <name type="common">Snakehead murrel</name>
    <name type="synonym">Ophicephalus striatus</name>
    <dbReference type="NCBI Taxonomy" id="64152"/>
    <lineage>
        <taxon>Eukaryota</taxon>
        <taxon>Metazoa</taxon>
        <taxon>Chordata</taxon>
        <taxon>Craniata</taxon>
        <taxon>Vertebrata</taxon>
        <taxon>Euteleostomi</taxon>
        <taxon>Actinopterygii</taxon>
        <taxon>Neopterygii</taxon>
        <taxon>Teleostei</taxon>
        <taxon>Neoteleostei</taxon>
        <taxon>Acanthomorphata</taxon>
        <taxon>Anabantaria</taxon>
        <taxon>Anabantiformes</taxon>
        <taxon>Channoidei</taxon>
        <taxon>Channidae</taxon>
        <taxon>Channa</taxon>
    </lineage>
</organism>
<sequence length="122" mass="12960">MNTHGSYRCYCEPGYTLGADAYTCTRDATCSSLRCQFACQMERGGAVGCLCPPGLHLAADNKTCEAEGEAAPRLADARPSGGKTGRESTAEVTGAREGETETGRCRRRKVAVKGTDFLEAED</sequence>
<dbReference type="EMBL" id="JAUPFM010000021">
    <property type="protein sequence ID" value="KAK2817188.1"/>
    <property type="molecule type" value="Genomic_DNA"/>
</dbReference>
<dbReference type="AlphaFoldDB" id="A0AA88IWM9"/>
<dbReference type="PANTHER" id="PTHR24050">
    <property type="entry name" value="PA14 DOMAIN-CONTAINING PROTEIN"/>
    <property type="match status" value="1"/>
</dbReference>
<evidence type="ECO:0000256" key="2">
    <source>
        <dbReference type="ARBA" id="ARBA00022729"/>
    </source>
</evidence>
<dbReference type="Proteomes" id="UP001187415">
    <property type="component" value="Unassembled WGS sequence"/>
</dbReference>
<evidence type="ECO:0000256" key="4">
    <source>
        <dbReference type="ARBA" id="ARBA00023157"/>
    </source>
</evidence>
<keyword evidence="1" id="KW-0245">EGF-like domain</keyword>
<dbReference type="PANTHER" id="PTHR24050:SF19">
    <property type="entry name" value="NEPHRONECTIN"/>
    <property type="match status" value="1"/>
</dbReference>
<reference evidence="7" key="1">
    <citation type="submission" date="2023-07" db="EMBL/GenBank/DDBJ databases">
        <title>Chromosome-level Genome Assembly of Striped Snakehead (Channa striata).</title>
        <authorList>
            <person name="Liu H."/>
        </authorList>
    </citation>
    <scope>NUCLEOTIDE SEQUENCE</scope>
    <source>
        <strain evidence="7">Gz</strain>
        <tissue evidence="7">Muscle</tissue>
    </source>
</reference>
<dbReference type="Gene3D" id="2.10.25.10">
    <property type="entry name" value="Laminin"/>
    <property type="match status" value="2"/>
</dbReference>
<evidence type="ECO:0000313" key="7">
    <source>
        <dbReference type="EMBL" id="KAK2817188.1"/>
    </source>
</evidence>
<keyword evidence="2" id="KW-0732">Signal</keyword>
<evidence type="ECO:0000313" key="8">
    <source>
        <dbReference type="Proteomes" id="UP001187415"/>
    </source>
</evidence>
<keyword evidence="8" id="KW-1185">Reference proteome</keyword>
<evidence type="ECO:0000256" key="1">
    <source>
        <dbReference type="ARBA" id="ARBA00022536"/>
    </source>
</evidence>
<evidence type="ECO:0000256" key="5">
    <source>
        <dbReference type="SAM" id="MobiDB-lite"/>
    </source>
</evidence>
<dbReference type="PROSITE" id="PS01186">
    <property type="entry name" value="EGF_2"/>
    <property type="match status" value="1"/>
</dbReference>
<dbReference type="InterPro" id="IPR009030">
    <property type="entry name" value="Growth_fac_rcpt_cys_sf"/>
</dbReference>
<gene>
    <name evidence="7" type="ORF">Q5P01_025379</name>
</gene>
<evidence type="ECO:0000259" key="6">
    <source>
        <dbReference type="PROSITE" id="PS01186"/>
    </source>
</evidence>
<feature type="region of interest" description="Disordered" evidence="5">
    <location>
        <begin position="68"/>
        <end position="106"/>
    </location>
</feature>
<name>A0AA88IWM9_CHASR</name>